<name>A0A942TDF0_9BACI</name>
<dbReference type="InterPro" id="IPR050396">
    <property type="entry name" value="Glycosyltr_51/Transpeptidase"/>
</dbReference>
<evidence type="ECO:0000256" key="14">
    <source>
        <dbReference type="ARBA" id="ARBA00023316"/>
    </source>
</evidence>
<comment type="similarity">
    <text evidence="3">In the N-terminal section; belongs to the glycosyltransferase 51 family.</text>
</comment>
<evidence type="ECO:0000256" key="13">
    <source>
        <dbReference type="ARBA" id="ARBA00023268"/>
    </source>
</evidence>
<comment type="subcellular location">
    <subcellularLocation>
        <location evidence="1">Cell membrane</location>
    </subcellularLocation>
</comment>
<dbReference type="RefSeq" id="WP_213125075.1">
    <property type="nucleotide sequence ID" value="NZ_JAGYPG010000002.1"/>
</dbReference>
<dbReference type="InterPro" id="IPR023346">
    <property type="entry name" value="Lysozyme-like_dom_sf"/>
</dbReference>
<keyword evidence="5" id="KW-0121">Carboxypeptidase</keyword>
<accession>A0A942TDF0</accession>
<dbReference type="GO" id="GO:0006508">
    <property type="term" value="P:proteolysis"/>
    <property type="evidence" value="ECO:0007669"/>
    <property type="project" value="UniProtKB-KW"/>
</dbReference>
<dbReference type="GO" id="GO:0009252">
    <property type="term" value="P:peptidoglycan biosynthetic process"/>
    <property type="evidence" value="ECO:0007669"/>
    <property type="project" value="UniProtKB-KW"/>
</dbReference>
<protein>
    <submittedName>
        <fullName evidence="20">PBP1A family penicillin-binding protein</fullName>
    </submittedName>
</protein>
<dbReference type="Gene3D" id="1.10.3810.10">
    <property type="entry name" value="Biosynthetic peptidoglycan transglycosylase-like"/>
    <property type="match status" value="1"/>
</dbReference>
<keyword evidence="12 17" id="KW-0472">Membrane</keyword>
<keyword evidence="8" id="KW-0808">Transferase</keyword>
<dbReference type="FunFam" id="1.10.3810.10:FF:000001">
    <property type="entry name" value="Penicillin-binding protein 1A"/>
    <property type="match status" value="1"/>
</dbReference>
<evidence type="ECO:0000313" key="21">
    <source>
        <dbReference type="Proteomes" id="UP000681414"/>
    </source>
</evidence>
<dbReference type="Proteomes" id="UP000681414">
    <property type="component" value="Unassembled WGS sequence"/>
</dbReference>
<keyword evidence="7" id="KW-0328">Glycosyltransferase</keyword>
<feature type="domain" description="Penicillin-binding protein transpeptidase" evidence="18">
    <location>
        <begin position="328"/>
        <end position="560"/>
    </location>
</feature>
<dbReference type="GO" id="GO:0008955">
    <property type="term" value="F:peptidoglycan glycosyltransferase activity"/>
    <property type="evidence" value="ECO:0007669"/>
    <property type="project" value="UniProtKB-EC"/>
</dbReference>
<organism evidence="20 21">
    <name type="scientific">Lederbergia citri</name>
    <dbReference type="NCBI Taxonomy" id="2833580"/>
    <lineage>
        <taxon>Bacteria</taxon>
        <taxon>Bacillati</taxon>
        <taxon>Bacillota</taxon>
        <taxon>Bacilli</taxon>
        <taxon>Bacillales</taxon>
        <taxon>Bacillaceae</taxon>
        <taxon>Lederbergia</taxon>
    </lineage>
</organism>
<dbReference type="Gene3D" id="3.40.710.10">
    <property type="entry name" value="DD-peptidase/beta-lactamase superfamily"/>
    <property type="match status" value="1"/>
</dbReference>
<dbReference type="GO" id="GO:0009002">
    <property type="term" value="F:serine-type D-Ala-D-Ala carboxypeptidase activity"/>
    <property type="evidence" value="ECO:0007669"/>
    <property type="project" value="UniProtKB-EC"/>
</dbReference>
<evidence type="ECO:0000256" key="11">
    <source>
        <dbReference type="ARBA" id="ARBA00022984"/>
    </source>
</evidence>
<proteinExistence type="inferred from homology"/>
<evidence type="ECO:0000256" key="2">
    <source>
        <dbReference type="ARBA" id="ARBA00007090"/>
    </source>
</evidence>
<evidence type="ECO:0000256" key="17">
    <source>
        <dbReference type="SAM" id="Phobius"/>
    </source>
</evidence>
<evidence type="ECO:0000313" key="20">
    <source>
        <dbReference type="EMBL" id="MBS4195896.1"/>
    </source>
</evidence>
<keyword evidence="9" id="KW-0378">Hydrolase</keyword>
<evidence type="ECO:0000259" key="19">
    <source>
        <dbReference type="Pfam" id="PF00912"/>
    </source>
</evidence>
<comment type="similarity">
    <text evidence="2">In the C-terminal section; belongs to the transpeptidase family.</text>
</comment>
<keyword evidence="11" id="KW-0573">Peptidoglycan synthesis</keyword>
<keyword evidence="17" id="KW-0812">Transmembrane</keyword>
<dbReference type="InterPro" id="IPR001264">
    <property type="entry name" value="Glyco_trans_51"/>
</dbReference>
<dbReference type="PANTHER" id="PTHR32282">
    <property type="entry name" value="BINDING PROTEIN TRANSPEPTIDASE, PUTATIVE-RELATED"/>
    <property type="match status" value="1"/>
</dbReference>
<evidence type="ECO:0000259" key="18">
    <source>
        <dbReference type="Pfam" id="PF00905"/>
    </source>
</evidence>
<evidence type="ECO:0000256" key="4">
    <source>
        <dbReference type="ARBA" id="ARBA00022475"/>
    </source>
</evidence>
<keyword evidence="6" id="KW-0645">Protease</keyword>
<dbReference type="InterPro" id="IPR036950">
    <property type="entry name" value="PBP_transglycosylase"/>
</dbReference>
<keyword evidence="14" id="KW-0961">Cell wall biogenesis/degradation</keyword>
<evidence type="ECO:0000256" key="9">
    <source>
        <dbReference type="ARBA" id="ARBA00022801"/>
    </source>
</evidence>
<dbReference type="GO" id="GO:0008360">
    <property type="term" value="P:regulation of cell shape"/>
    <property type="evidence" value="ECO:0007669"/>
    <property type="project" value="UniProtKB-KW"/>
</dbReference>
<feature type="domain" description="Glycosyl transferase family 51" evidence="19">
    <location>
        <begin position="61"/>
        <end position="236"/>
    </location>
</feature>
<dbReference type="AlphaFoldDB" id="A0A942TDF0"/>
<evidence type="ECO:0000256" key="7">
    <source>
        <dbReference type="ARBA" id="ARBA00022676"/>
    </source>
</evidence>
<comment type="catalytic activity">
    <reaction evidence="16">
        <text>[GlcNAc-(1-&gt;4)-Mur2Ac(oyl-L-Ala-gamma-D-Glu-L-Lys-D-Ala-D-Ala)](n)-di-trans,octa-cis-undecaprenyl diphosphate + beta-D-GlcNAc-(1-&gt;4)-Mur2Ac(oyl-L-Ala-gamma-D-Glu-L-Lys-D-Ala-D-Ala)-di-trans,octa-cis-undecaprenyl diphosphate = [GlcNAc-(1-&gt;4)-Mur2Ac(oyl-L-Ala-gamma-D-Glu-L-Lys-D-Ala-D-Ala)](n+1)-di-trans,octa-cis-undecaprenyl diphosphate + di-trans,octa-cis-undecaprenyl diphosphate + H(+)</text>
        <dbReference type="Rhea" id="RHEA:23708"/>
        <dbReference type="Rhea" id="RHEA-COMP:9602"/>
        <dbReference type="Rhea" id="RHEA-COMP:9603"/>
        <dbReference type="ChEBI" id="CHEBI:15378"/>
        <dbReference type="ChEBI" id="CHEBI:58405"/>
        <dbReference type="ChEBI" id="CHEBI:60033"/>
        <dbReference type="ChEBI" id="CHEBI:78435"/>
        <dbReference type="EC" id="2.4.99.28"/>
    </reaction>
</comment>
<evidence type="ECO:0000256" key="6">
    <source>
        <dbReference type="ARBA" id="ARBA00022670"/>
    </source>
</evidence>
<dbReference type="GO" id="GO:0071555">
    <property type="term" value="P:cell wall organization"/>
    <property type="evidence" value="ECO:0007669"/>
    <property type="project" value="UniProtKB-KW"/>
</dbReference>
<sequence>METETRAHRKKWRTIRLLTFTSILAIGALGALIFSFFIYIKILGPPPLSIPQSTLYYANDGSVIGESNSGEKRYWVTLDEISPSVIDAAIAIEDRTFYNHYGFDVKRIFGAIAANITSMKKVQGASTITQQYARNLFLTMDKTWKRKISEAIYTIRLEGNYSKDEILEGYLNTINFGHGAYGIEAASQFYFGKNAKDLTVAEGAMLIGIPKGPGIYSPLINYELAKKRQLLILKSMLEMNMITKETAIEATEEKLVITGKHPHHRADSAPYFYDVVKKELLTTVGLDERVLAHGGLKVFTTLDQRQQDIAEEVMNETISKDSDIQVGFAAMDPKTGFVTALIGGRDYDESPFNRATQAIRQPGSTIKPLLYYAALEHGFTPSTLIRSEPTTFKLDGASVYTPHNFNNQYANGEVTMAQALAVSDNVYAVKTHLFLGERVLVDTANKFGIESKMTAVPSLALGTSGVKVVELLNAYSMLANGGKKVEPIFIQKVVDYRGKVIYEVEQQEEQVLKPELAFIMSQMMTGMFDPKLNGYATVTGASIANQMSRVYAGKSGSTKSDSWMGGFTPGLAAVVWTGYDQGNEITLTADKVLAKNMWIRFMERSIEGQPEKIHTFRPPAGVTAVPIDPSNGKLATNLCPVFRIMYFEKGTEPEEACTDHLLTGPN</sequence>
<keyword evidence="21" id="KW-1185">Reference proteome</keyword>
<evidence type="ECO:0000256" key="3">
    <source>
        <dbReference type="ARBA" id="ARBA00007739"/>
    </source>
</evidence>
<evidence type="ECO:0000256" key="16">
    <source>
        <dbReference type="ARBA" id="ARBA00049902"/>
    </source>
</evidence>
<feature type="transmembrane region" description="Helical" evidence="17">
    <location>
        <begin position="17"/>
        <end position="40"/>
    </location>
</feature>
<dbReference type="Pfam" id="PF00905">
    <property type="entry name" value="Transpeptidase"/>
    <property type="match status" value="1"/>
</dbReference>
<reference evidence="20 21" key="1">
    <citation type="submission" date="2021-05" db="EMBL/GenBank/DDBJ databases">
        <title>Novel Bacillus species.</title>
        <authorList>
            <person name="Liu G."/>
        </authorList>
    </citation>
    <scope>NUCLEOTIDE SEQUENCE [LARGE SCALE GENOMIC DNA]</scope>
    <source>
        <strain evidence="21">FJAT-49780</strain>
    </source>
</reference>
<dbReference type="EMBL" id="JAGYPG010000002">
    <property type="protein sequence ID" value="MBS4195896.1"/>
    <property type="molecule type" value="Genomic_DNA"/>
</dbReference>
<evidence type="ECO:0000256" key="5">
    <source>
        <dbReference type="ARBA" id="ARBA00022645"/>
    </source>
</evidence>
<evidence type="ECO:0000256" key="15">
    <source>
        <dbReference type="ARBA" id="ARBA00034000"/>
    </source>
</evidence>
<evidence type="ECO:0000256" key="1">
    <source>
        <dbReference type="ARBA" id="ARBA00004236"/>
    </source>
</evidence>
<dbReference type="Pfam" id="PF00912">
    <property type="entry name" value="Transgly"/>
    <property type="match status" value="1"/>
</dbReference>
<keyword evidence="4" id="KW-1003">Cell membrane</keyword>
<dbReference type="GO" id="GO:0005886">
    <property type="term" value="C:plasma membrane"/>
    <property type="evidence" value="ECO:0007669"/>
    <property type="project" value="UniProtKB-SubCell"/>
</dbReference>
<dbReference type="SUPFAM" id="SSF53955">
    <property type="entry name" value="Lysozyme-like"/>
    <property type="match status" value="1"/>
</dbReference>
<dbReference type="NCBIfam" id="TIGR02074">
    <property type="entry name" value="PBP_1a_fam"/>
    <property type="match status" value="1"/>
</dbReference>
<keyword evidence="13" id="KW-0511">Multifunctional enzyme</keyword>
<dbReference type="SUPFAM" id="SSF56601">
    <property type="entry name" value="beta-lactamase/transpeptidase-like"/>
    <property type="match status" value="1"/>
</dbReference>
<comment type="caution">
    <text evidence="20">The sequence shown here is derived from an EMBL/GenBank/DDBJ whole genome shotgun (WGS) entry which is preliminary data.</text>
</comment>
<dbReference type="GO" id="GO:0008658">
    <property type="term" value="F:penicillin binding"/>
    <property type="evidence" value="ECO:0007669"/>
    <property type="project" value="InterPro"/>
</dbReference>
<dbReference type="PANTHER" id="PTHR32282:SF11">
    <property type="entry name" value="PENICILLIN-BINDING PROTEIN 1B"/>
    <property type="match status" value="1"/>
</dbReference>
<evidence type="ECO:0000256" key="10">
    <source>
        <dbReference type="ARBA" id="ARBA00022960"/>
    </source>
</evidence>
<evidence type="ECO:0000256" key="8">
    <source>
        <dbReference type="ARBA" id="ARBA00022679"/>
    </source>
</evidence>
<dbReference type="GO" id="GO:0030288">
    <property type="term" value="C:outer membrane-bounded periplasmic space"/>
    <property type="evidence" value="ECO:0007669"/>
    <property type="project" value="TreeGrafter"/>
</dbReference>
<dbReference type="InterPro" id="IPR012338">
    <property type="entry name" value="Beta-lactam/transpept-like"/>
</dbReference>
<comment type="catalytic activity">
    <reaction evidence="15">
        <text>Preferential cleavage: (Ac)2-L-Lys-D-Ala-|-D-Ala. Also transpeptidation of peptidyl-alanyl moieties that are N-acyl substituents of D-alanine.</text>
        <dbReference type="EC" id="3.4.16.4"/>
    </reaction>
</comment>
<keyword evidence="17" id="KW-1133">Transmembrane helix</keyword>
<evidence type="ECO:0000256" key="12">
    <source>
        <dbReference type="ARBA" id="ARBA00023136"/>
    </source>
</evidence>
<gene>
    <name evidence="20" type="ORF">KHA97_12580</name>
</gene>
<keyword evidence="10" id="KW-0133">Cell shape</keyword>
<dbReference type="InterPro" id="IPR001460">
    <property type="entry name" value="PCN-bd_Tpept"/>
</dbReference>